<feature type="signal peptide" evidence="2">
    <location>
        <begin position="1"/>
        <end position="28"/>
    </location>
</feature>
<accession>A0A842HR58</accession>
<dbReference type="InterPro" id="IPR013783">
    <property type="entry name" value="Ig-like_fold"/>
</dbReference>
<gene>
    <name evidence="3" type="ORF">H6P80_01365</name>
</gene>
<dbReference type="Proteomes" id="UP000564378">
    <property type="component" value="Unassembled WGS sequence"/>
</dbReference>
<dbReference type="Gene3D" id="2.60.40.10">
    <property type="entry name" value="Immunoglobulins"/>
    <property type="match status" value="1"/>
</dbReference>
<evidence type="ECO:0000313" key="3">
    <source>
        <dbReference type="EMBL" id="MBC2776258.1"/>
    </source>
</evidence>
<feature type="compositionally biased region" description="Polar residues" evidence="1">
    <location>
        <begin position="724"/>
        <end position="734"/>
    </location>
</feature>
<dbReference type="RefSeq" id="WP_185799557.1">
    <property type="nucleotide sequence ID" value="NZ_JACJVJ010000001.1"/>
</dbReference>
<feature type="region of interest" description="Disordered" evidence="1">
    <location>
        <begin position="708"/>
        <end position="734"/>
    </location>
</feature>
<evidence type="ECO:0000313" key="4">
    <source>
        <dbReference type="Proteomes" id="UP000564378"/>
    </source>
</evidence>
<evidence type="ECO:0000256" key="1">
    <source>
        <dbReference type="SAM" id="MobiDB-lite"/>
    </source>
</evidence>
<keyword evidence="3" id="KW-0121">Carboxypeptidase</keyword>
<feature type="chain" id="PRO_5032353285" evidence="2">
    <location>
        <begin position="29"/>
        <end position="894"/>
    </location>
</feature>
<evidence type="ECO:0000256" key="2">
    <source>
        <dbReference type="SAM" id="SignalP"/>
    </source>
</evidence>
<comment type="caution">
    <text evidence="3">The sequence shown here is derived from an EMBL/GenBank/DDBJ whole genome shotgun (WGS) entry which is preliminary data.</text>
</comment>
<dbReference type="SUPFAM" id="SSF49478">
    <property type="entry name" value="Cna protein B-type domain"/>
    <property type="match status" value="1"/>
</dbReference>
<sequence length="894" mass="96592">MLRWGRKTQIFLAGLAAFFAVSTGHAQAGGGGWEPNPDDSLLFDVRLGEYRLGDGVRGYQTPGSICIDLADTIAALDVPVSIDEDTNRAEGWAFNEENQIVIDRGRGRVRFGEASENLPEGVIYDTPEGWCVATQALASWLGIEMEADMRNALLVLSSDQPLPVQMALERQARASRLRPRLDFDLSTLPQADMPYRMWRTPSVDVVLTLGGLRDRQRNRSGIERRYEIYAAGEVLTASVDARLASDDRGTPQSLRMRAFRSSPAGNLLGPLGATHFAIGDVTSQYSPIAIQPTPGRGAVVTNRPLDQPDSFDRRTFRGELPSGWEAELYRNGQLLAFSMDRGDGRYEFVDVELRYGINRFEIVLYGPQGQVRRETEIVNVGVESIPPRQTWYWAGVSQDNRDLVNLDANAFVRAANWRAGFAVERGLNAKTSLAFHVNSLVIADERVTVLEGSVRRAVGPALVEMTGAWSDNGGYAARAQFLGRFGRAYVSAESIFARDFRTERYGTNVTGRHSLSVDHSIQLGRAVMPLRVQGTYLTRAGGVDQIDVAARISANLRRFAVTGEFGFRRQTIAGSADPPTETIAGMLANGRIGRVRLRGEARWRLAPSTAFESAALTAEWGNGENSSWRAELGYQADLDRARASVGYVRHFRRLAVTASAEAATDGSVAAGLNLVFSIGPSPRGGVQMTADKLASGGQAVARVFRDLNNDGTRQPNEPYEEGVQITTGRAPSNEPTDANGFAIVTGLAPYRPVLVGIDTSSLSDPFVQPRGPGVVVTPRPGISAVVELPLVSAGEIEGILVRAGGGALEGVDLELVDVEGMVVKTARSDFDGFFLFEGVPYGEYSVRLARLSADAIGAPAQLGRRAFVTDEDDTVRLGTIAVGSAAPAPVAAAE</sequence>
<keyword evidence="3" id="KW-0378">Hydrolase</keyword>
<name>A0A842HR58_9SPHN</name>
<protein>
    <submittedName>
        <fullName evidence="3">Carboxypeptidase regulatory-like domain-containing protein</fullName>
    </submittedName>
</protein>
<dbReference type="AlphaFoldDB" id="A0A842HR58"/>
<dbReference type="EMBL" id="JACJVJ010000001">
    <property type="protein sequence ID" value="MBC2776258.1"/>
    <property type="molecule type" value="Genomic_DNA"/>
</dbReference>
<organism evidence="3 4">
    <name type="scientific">Parasphingopyxis marina</name>
    <dbReference type="NCBI Taxonomy" id="2761622"/>
    <lineage>
        <taxon>Bacteria</taxon>
        <taxon>Pseudomonadati</taxon>
        <taxon>Pseudomonadota</taxon>
        <taxon>Alphaproteobacteria</taxon>
        <taxon>Sphingomonadales</taxon>
        <taxon>Sphingomonadaceae</taxon>
        <taxon>Parasphingopyxis</taxon>
    </lineage>
</organism>
<keyword evidence="4" id="KW-1185">Reference proteome</keyword>
<dbReference type="GO" id="GO:0004180">
    <property type="term" value="F:carboxypeptidase activity"/>
    <property type="evidence" value="ECO:0007669"/>
    <property type="project" value="UniProtKB-KW"/>
</dbReference>
<reference evidence="3 4" key="1">
    <citation type="submission" date="2020-08" db="EMBL/GenBank/DDBJ databases">
        <title>Draft genome sequence of Parasphingopyxis sp. GrpM-11.</title>
        <authorList>
            <person name="Oh J."/>
            <person name="Roh D.-H."/>
        </authorList>
    </citation>
    <scope>NUCLEOTIDE SEQUENCE [LARGE SCALE GENOMIC DNA]</scope>
    <source>
        <strain evidence="3 4">GrpM-11</strain>
    </source>
</reference>
<keyword evidence="3" id="KW-0645">Protease</keyword>
<keyword evidence="2" id="KW-0732">Signal</keyword>
<proteinExistence type="predicted"/>